<evidence type="ECO:0000256" key="3">
    <source>
        <dbReference type="ARBA" id="ARBA00023163"/>
    </source>
</evidence>
<dbReference type="InterPro" id="IPR050679">
    <property type="entry name" value="Bact_HTH_transcr_reg"/>
</dbReference>
<proteinExistence type="predicted"/>
<dbReference type="CDD" id="cd07377">
    <property type="entry name" value="WHTH_GntR"/>
    <property type="match status" value="1"/>
</dbReference>
<keyword evidence="6" id="KW-1185">Reference proteome</keyword>
<dbReference type="SMART" id="SM00866">
    <property type="entry name" value="UTRA"/>
    <property type="match status" value="1"/>
</dbReference>
<reference evidence="5 6" key="1">
    <citation type="submission" date="2015-09" db="EMBL/GenBank/DDBJ databases">
        <title>Complete genome sequence of Defluviimonas alba cai42t isolated from an oilfield in Xinjiang.</title>
        <authorList>
            <person name="Geng S."/>
            <person name="Pan X."/>
            <person name="Wu X."/>
        </authorList>
    </citation>
    <scope>NUCLEOTIDE SEQUENCE [LARGE SCALE GENOMIC DNA]</scope>
    <source>
        <strain evidence="6">cai42</strain>
    </source>
</reference>
<dbReference type="EMBL" id="CP012661">
    <property type="protein sequence ID" value="AMY69413.1"/>
    <property type="molecule type" value="Genomic_DNA"/>
</dbReference>
<keyword evidence="3" id="KW-0804">Transcription</keyword>
<dbReference type="InterPro" id="IPR000524">
    <property type="entry name" value="Tscrpt_reg_HTH_GntR"/>
</dbReference>
<keyword evidence="2" id="KW-0238">DNA-binding</keyword>
<dbReference type="InterPro" id="IPR028978">
    <property type="entry name" value="Chorismate_lyase_/UTRA_dom_sf"/>
</dbReference>
<keyword evidence="1" id="KW-0805">Transcription regulation</keyword>
<dbReference type="OrthoDB" id="9800645at2"/>
<dbReference type="NCBIfam" id="TIGR02325">
    <property type="entry name" value="C_P_lyase_phnF"/>
    <property type="match status" value="1"/>
</dbReference>
<dbReference type="Proteomes" id="UP000076128">
    <property type="component" value="Chromosome"/>
</dbReference>
<gene>
    <name evidence="5" type="ORF">AKL17_2167</name>
</gene>
<dbReference type="GO" id="GO:0003677">
    <property type="term" value="F:DNA binding"/>
    <property type="evidence" value="ECO:0007669"/>
    <property type="project" value="UniProtKB-KW"/>
</dbReference>
<evidence type="ECO:0000259" key="4">
    <source>
        <dbReference type="PROSITE" id="PS50949"/>
    </source>
</evidence>
<feature type="domain" description="HTH gntR-type" evidence="4">
    <location>
        <begin position="4"/>
        <end position="72"/>
    </location>
</feature>
<sequence length="236" mass="25318">MSRTALWTSIAETLTAEIGAGHYPPGAKLPSEAELSARFGVNRHTVRRALASLAEAGLVHPRRGAGVFVAGRPVDYALGRRTRYHQNLAASGRSAAREVLLLDTRQADAREAAALELPEGAQVHVYEGISLADGLPMAVFRSVFPAERFPGLLALLRETHSVTLALAAEGLADYTRADTRLTAKRASATQALHLRIREGDPILRSIAINVDAGGRPVEYGHTWFSGDRVTLTVAPD</sequence>
<dbReference type="Gene3D" id="3.40.1410.10">
    <property type="entry name" value="Chorismate lyase-like"/>
    <property type="match status" value="1"/>
</dbReference>
<evidence type="ECO:0000313" key="6">
    <source>
        <dbReference type="Proteomes" id="UP000076128"/>
    </source>
</evidence>
<dbReference type="PRINTS" id="PR00035">
    <property type="entry name" value="HTHGNTR"/>
</dbReference>
<dbReference type="InterPro" id="IPR012702">
    <property type="entry name" value="CP_lyase_PhnF"/>
</dbReference>
<accession>A0A165SMG2</accession>
<evidence type="ECO:0000313" key="5">
    <source>
        <dbReference type="EMBL" id="AMY69413.1"/>
    </source>
</evidence>
<dbReference type="SUPFAM" id="SSF64288">
    <property type="entry name" value="Chorismate lyase-like"/>
    <property type="match status" value="1"/>
</dbReference>
<dbReference type="PANTHER" id="PTHR44846">
    <property type="entry name" value="MANNOSYL-D-GLYCERATE TRANSPORT/METABOLISM SYSTEM REPRESSOR MNGR-RELATED"/>
    <property type="match status" value="1"/>
</dbReference>
<dbReference type="InterPro" id="IPR036388">
    <property type="entry name" value="WH-like_DNA-bd_sf"/>
</dbReference>
<dbReference type="Gene3D" id="1.10.10.10">
    <property type="entry name" value="Winged helix-like DNA-binding domain superfamily/Winged helix DNA-binding domain"/>
    <property type="match status" value="1"/>
</dbReference>
<dbReference type="AlphaFoldDB" id="A0A165SMG2"/>
<dbReference type="Pfam" id="PF00392">
    <property type="entry name" value="GntR"/>
    <property type="match status" value="1"/>
</dbReference>
<dbReference type="InterPro" id="IPR011663">
    <property type="entry name" value="UTRA"/>
</dbReference>
<dbReference type="InterPro" id="IPR036390">
    <property type="entry name" value="WH_DNA-bd_sf"/>
</dbReference>
<dbReference type="STRING" id="1335048.AKL17_2167"/>
<name>A0A165SMG2_9RHOB</name>
<dbReference type="PROSITE" id="PS50949">
    <property type="entry name" value="HTH_GNTR"/>
    <property type="match status" value="1"/>
</dbReference>
<protein>
    <submittedName>
        <fullName evidence="5">GntR family transcriptional regulator</fullName>
    </submittedName>
</protein>
<evidence type="ECO:0000256" key="2">
    <source>
        <dbReference type="ARBA" id="ARBA00023125"/>
    </source>
</evidence>
<dbReference type="RefSeq" id="WP_066813115.1">
    <property type="nucleotide sequence ID" value="NZ_CP012661.1"/>
</dbReference>
<dbReference type="GO" id="GO:0045892">
    <property type="term" value="P:negative regulation of DNA-templated transcription"/>
    <property type="evidence" value="ECO:0007669"/>
    <property type="project" value="TreeGrafter"/>
</dbReference>
<dbReference type="PANTHER" id="PTHR44846:SF1">
    <property type="entry name" value="MANNOSYL-D-GLYCERATE TRANSPORT_METABOLISM SYSTEM REPRESSOR MNGR-RELATED"/>
    <property type="match status" value="1"/>
</dbReference>
<dbReference type="SMART" id="SM00345">
    <property type="entry name" value="HTH_GNTR"/>
    <property type="match status" value="1"/>
</dbReference>
<evidence type="ECO:0000256" key="1">
    <source>
        <dbReference type="ARBA" id="ARBA00023015"/>
    </source>
</evidence>
<organism evidence="5 6">
    <name type="scientific">Frigidibacter mobilis</name>
    <dbReference type="NCBI Taxonomy" id="1335048"/>
    <lineage>
        <taxon>Bacteria</taxon>
        <taxon>Pseudomonadati</taxon>
        <taxon>Pseudomonadota</taxon>
        <taxon>Alphaproteobacteria</taxon>
        <taxon>Rhodobacterales</taxon>
        <taxon>Paracoccaceae</taxon>
        <taxon>Frigidibacter</taxon>
    </lineage>
</organism>
<dbReference type="KEGG" id="daa:AKL17_2167"/>
<dbReference type="SUPFAM" id="SSF46785">
    <property type="entry name" value="Winged helix' DNA-binding domain"/>
    <property type="match status" value="1"/>
</dbReference>
<dbReference type="PATRIC" id="fig|1335048.3.peg.2260"/>
<dbReference type="Pfam" id="PF07702">
    <property type="entry name" value="UTRA"/>
    <property type="match status" value="1"/>
</dbReference>
<dbReference type="GO" id="GO:0003700">
    <property type="term" value="F:DNA-binding transcription factor activity"/>
    <property type="evidence" value="ECO:0007669"/>
    <property type="project" value="InterPro"/>
</dbReference>